<dbReference type="Pfam" id="PF04018">
    <property type="entry name" value="VCA0040-like"/>
    <property type="match status" value="1"/>
</dbReference>
<keyword evidence="1" id="KW-1133">Transmembrane helix</keyword>
<dbReference type="Proteomes" id="UP000184510">
    <property type="component" value="Unassembled WGS sequence"/>
</dbReference>
<dbReference type="RefSeq" id="WP_234991701.1">
    <property type="nucleotide sequence ID" value="NZ_FQYR01000003.1"/>
</dbReference>
<dbReference type="PANTHER" id="PTHR37308">
    <property type="entry name" value="INTEGRAL MEMBRANE PROTEIN"/>
    <property type="match status" value="1"/>
</dbReference>
<feature type="transmembrane region" description="Helical" evidence="1">
    <location>
        <begin position="152"/>
        <end position="181"/>
    </location>
</feature>
<keyword evidence="1" id="KW-0812">Transmembrane</keyword>
<feature type="transmembrane region" description="Helical" evidence="1">
    <location>
        <begin position="120"/>
        <end position="140"/>
    </location>
</feature>
<protein>
    <submittedName>
        <fullName evidence="2">Putative membrane protein</fullName>
    </submittedName>
</protein>
<sequence>MNLIGVFFKGAAMGAANVVPGVSGGTIAFITGIYERLINALKSFDVQAVKLLFGFKIREFIKHVDFWFLFVLGLGVLTSVATLAKLLEIGFEHYPVYVASLFFGLIAASIWSVAKMVKQWGMGPVIGVLIGCAVAVALAFAPEANENKNIMYLLLCGVVATCSMIIPGVSGSFVLLMMGNYQLIMISSVNNVTDRKFGEAISVLIPVGIGAVVGLIALSHFLSWLFRKFHDLAVGVITGFVAGSLVIIWPWKLADPESIIIKNGEEKVMAYVRYFPNMDAEFFIAVPIMLVGVAIMVLTEKLGATRSE</sequence>
<evidence type="ECO:0000313" key="3">
    <source>
        <dbReference type="Proteomes" id="UP000184510"/>
    </source>
</evidence>
<dbReference type="PANTHER" id="PTHR37308:SF1">
    <property type="entry name" value="POLYPRENYL-PHOSPHATE TRANSPORTER"/>
    <property type="match status" value="1"/>
</dbReference>
<feature type="transmembrane region" description="Helical" evidence="1">
    <location>
        <begin position="201"/>
        <end position="225"/>
    </location>
</feature>
<feature type="transmembrane region" description="Helical" evidence="1">
    <location>
        <begin position="232"/>
        <end position="251"/>
    </location>
</feature>
<feature type="transmembrane region" description="Helical" evidence="1">
    <location>
        <begin position="282"/>
        <end position="299"/>
    </location>
</feature>
<dbReference type="InterPro" id="IPR007163">
    <property type="entry name" value="VCA0040-like"/>
</dbReference>
<keyword evidence="3" id="KW-1185">Reference proteome</keyword>
<dbReference type="EMBL" id="FQYR01000003">
    <property type="protein sequence ID" value="SHJ25520.1"/>
    <property type="molecule type" value="Genomic_DNA"/>
</dbReference>
<evidence type="ECO:0000313" key="2">
    <source>
        <dbReference type="EMBL" id="SHJ25520.1"/>
    </source>
</evidence>
<proteinExistence type="predicted"/>
<keyword evidence="1" id="KW-0472">Membrane</keyword>
<gene>
    <name evidence="2" type="ORF">SAMN02745181_1566</name>
</gene>
<dbReference type="STRING" id="1123071.SAMN02745181_1566"/>
<organism evidence="2 3">
    <name type="scientific">Rubritalea squalenifaciens DSM 18772</name>
    <dbReference type="NCBI Taxonomy" id="1123071"/>
    <lineage>
        <taxon>Bacteria</taxon>
        <taxon>Pseudomonadati</taxon>
        <taxon>Verrucomicrobiota</taxon>
        <taxon>Verrucomicrobiia</taxon>
        <taxon>Verrucomicrobiales</taxon>
        <taxon>Rubritaleaceae</taxon>
        <taxon>Rubritalea</taxon>
    </lineage>
</organism>
<accession>A0A1M6HTI8</accession>
<reference evidence="2 3" key="1">
    <citation type="submission" date="2016-11" db="EMBL/GenBank/DDBJ databases">
        <authorList>
            <person name="Jaros S."/>
            <person name="Januszkiewicz K."/>
            <person name="Wedrychowicz H."/>
        </authorList>
    </citation>
    <scope>NUCLEOTIDE SEQUENCE [LARGE SCALE GENOMIC DNA]</scope>
    <source>
        <strain evidence="2 3">DSM 18772</strain>
    </source>
</reference>
<feature type="transmembrane region" description="Helical" evidence="1">
    <location>
        <begin position="66"/>
        <end position="87"/>
    </location>
</feature>
<dbReference type="InParanoid" id="A0A1M6HTI8"/>
<feature type="transmembrane region" description="Helical" evidence="1">
    <location>
        <begin position="94"/>
        <end position="114"/>
    </location>
</feature>
<dbReference type="AlphaFoldDB" id="A0A1M6HTI8"/>
<evidence type="ECO:0000256" key="1">
    <source>
        <dbReference type="SAM" id="Phobius"/>
    </source>
</evidence>
<name>A0A1M6HTI8_9BACT</name>